<organism evidence="2 3">
    <name type="scientific">Falsigemmobacter intermedius</name>
    <dbReference type="NCBI Taxonomy" id="1553448"/>
    <lineage>
        <taxon>Bacteria</taxon>
        <taxon>Pseudomonadati</taxon>
        <taxon>Pseudomonadota</taxon>
        <taxon>Alphaproteobacteria</taxon>
        <taxon>Rhodobacterales</taxon>
        <taxon>Paracoccaceae</taxon>
        <taxon>Falsigemmobacter</taxon>
    </lineage>
</organism>
<dbReference type="GO" id="GO:0016740">
    <property type="term" value="F:transferase activity"/>
    <property type="evidence" value="ECO:0007669"/>
    <property type="project" value="UniProtKB-KW"/>
</dbReference>
<name>A0A444MD37_9RHOB</name>
<dbReference type="OrthoDB" id="6116224at2"/>
<dbReference type="InterPro" id="IPR001173">
    <property type="entry name" value="Glyco_trans_2-like"/>
</dbReference>
<keyword evidence="3" id="KW-1185">Reference proteome</keyword>
<reference evidence="2 3" key="1">
    <citation type="journal article" date="2015" name="Int. J. Syst. Evol. Microbiol.">
        <title>Gemmobacter intermedius sp. nov., isolated from a white stork (Ciconia ciconia).</title>
        <authorList>
            <person name="Kampfer P."/>
            <person name="Jerzak L."/>
            <person name="Wilharm G."/>
            <person name="Golke J."/>
            <person name="Busse H.J."/>
            <person name="Glaeser S.P."/>
        </authorList>
    </citation>
    <scope>NUCLEOTIDE SEQUENCE [LARGE SCALE GENOMIC DNA]</scope>
    <source>
        <strain evidence="2 3">119/4</strain>
    </source>
</reference>
<evidence type="ECO:0000313" key="3">
    <source>
        <dbReference type="Proteomes" id="UP000287168"/>
    </source>
</evidence>
<comment type="caution">
    <text evidence="2">The sequence shown here is derived from an EMBL/GenBank/DDBJ whole genome shotgun (WGS) entry which is preliminary data.</text>
</comment>
<keyword evidence="2" id="KW-0808">Transferase</keyword>
<evidence type="ECO:0000259" key="1">
    <source>
        <dbReference type="Pfam" id="PF00535"/>
    </source>
</evidence>
<dbReference type="SUPFAM" id="SSF53448">
    <property type="entry name" value="Nucleotide-diphospho-sugar transferases"/>
    <property type="match status" value="1"/>
</dbReference>
<dbReference type="InterPro" id="IPR029044">
    <property type="entry name" value="Nucleotide-diphossugar_trans"/>
</dbReference>
<protein>
    <submittedName>
        <fullName evidence="2">Glycosyltransferase</fullName>
    </submittedName>
</protein>
<dbReference type="Gene3D" id="3.90.550.10">
    <property type="entry name" value="Spore Coat Polysaccharide Biosynthesis Protein SpsA, Chain A"/>
    <property type="match status" value="1"/>
</dbReference>
<evidence type="ECO:0000313" key="2">
    <source>
        <dbReference type="EMBL" id="RWY42293.1"/>
    </source>
</evidence>
<dbReference type="EMBL" id="SBLC01000008">
    <property type="protein sequence ID" value="RWY42293.1"/>
    <property type="molecule type" value="Genomic_DNA"/>
</dbReference>
<sequence>MTIPPWHIRCRRGGGYIINANMRQNARGMIYLIQSIVVSSRTRHYPNLINCRVVMAGLDRVLVAIATLDRPVLLRRALLSLDNLRNSAGVVMHVLVVENRSPLTVETMIQGLQREVSFPLSLHAAPERGISNARNLAVDYALRGGFDWLCFIDDDEEVDPDWLACLHRSAVQGGLDLAGGACLPVNEIEPLTRGQRFLLDLMTREWRREAALLERALAGAPIAPVYLRTANWMCRVSALRRHHLRFLPELNHCGGEDCAFSEMAFGCGLKQGFAPEALVYETVPASRLNLGYLFRRHRDAAIGDEMRHRLLKGRKNPLRLMAEALLTGGKGIAHLLGAPLLGRAALLRALIRFAICAGKFAWLTGRQPTHYLKTHGF</sequence>
<accession>A0A444MD37</accession>
<dbReference type="Proteomes" id="UP000287168">
    <property type="component" value="Unassembled WGS sequence"/>
</dbReference>
<proteinExistence type="predicted"/>
<dbReference type="Pfam" id="PF00535">
    <property type="entry name" value="Glycos_transf_2"/>
    <property type="match status" value="1"/>
</dbReference>
<dbReference type="AlphaFoldDB" id="A0A444MD37"/>
<feature type="domain" description="Glycosyltransferase 2-like" evidence="1">
    <location>
        <begin position="63"/>
        <end position="196"/>
    </location>
</feature>
<gene>
    <name evidence="2" type="ORF">EP867_07910</name>
</gene>
<dbReference type="CDD" id="cd00761">
    <property type="entry name" value="Glyco_tranf_GTA_type"/>
    <property type="match status" value="1"/>
</dbReference>